<evidence type="ECO:0000256" key="1">
    <source>
        <dbReference type="SAM" id="Phobius"/>
    </source>
</evidence>
<sequence>MCIFIITCVILTSLPSLWHYLGTTYRSGNVWVCQTILLYCTVFVCKVAKSTIYCTFIFLMNCLVFIKIFYTPPVDALSDSCLLCIYY</sequence>
<evidence type="ECO:0000313" key="3">
    <source>
        <dbReference type="Proteomes" id="UP000812440"/>
    </source>
</evidence>
<keyword evidence="1" id="KW-0472">Membrane</keyword>
<feature type="transmembrane region" description="Helical" evidence="1">
    <location>
        <begin position="52"/>
        <end position="70"/>
    </location>
</feature>
<comment type="caution">
    <text evidence="2">The sequence shown here is derived from an EMBL/GenBank/DDBJ whole genome shotgun (WGS) entry which is preliminary data.</text>
</comment>
<feature type="transmembrane region" description="Helical" evidence="1">
    <location>
        <begin position="25"/>
        <end position="45"/>
    </location>
</feature>
<gene>
    <name evidence="2" type="ORF">GDO86_000321</name>
</gene>
<keyword evidence="1" id="KW-1133">Transmembrane helix</keyword>
<accession>A0A8T2KG82</accession>
<keyword evidence="3" id="KW-1185">Reference proteome</keyword>
<protein>
    <submittedName>
        <fullName evidence="2">Uncharacterized protein</fullName>
    </submittedName>
</protein>
<dbReference type="EMBL" id="JAACNH010000001">
    <property type="protein sequence ID" value="KAG8453641.1"/>
    <property type="molecule type" value="Genomic_DNA"/>
</dbReference>
<dbReference type="Proteomes" id="UP000812440">
    <property type="component" value="Chromosome 1"/>
</dbReference>
<reference evidence="2" key="1">
    <citation type="thesis" date="2020" institute="ProQuest LLC" country="789 East Eisenhower Parkway, Ann Arbor, MI, USA">
        <title>Comparative Genomics and Chromosome Evolution.</title>
        <authorList>
            <person name="Mudd A.B."/>
        </authorList>
    </citation>
    <scope>NUCLEOTIDE SEQUENCE</scope>
    <source>
        <strain evidence="2">Female2</strain>
        <tissue evidence="2">Blood</tissue>
    </source>
</reference>
<proteinExistence type="predicted"/>
<name>A0A8T2KG82_9PIPI</name>
<keyword evidence="1" id="KW-0812">Transmembrane</keyword>
<organism evidence="2 3">
    <name type="scientific">Hymenochirus boettgeri</name>
    <name type="common">Congo dwarf clawed frog</name>
    <dbReference type="NCBI Taxonomy" id="247094"/>
    <lineage>
        <taxon>Eukaryota</taxon>
        <taxon>Metazoa</taxon>
        <taxon>Chordata</taxon>
        <taxon>Craniata</taxon>
        <taxon>Vertebrata</taxon>
        <taxon>Euteleostomi</taxon>
        <taxon>Amphibia</taxon>
        <taxon>Batrachia</taxon>
        <taxon>Anura</taxon>
        <taxon>Pipoidea</taxon>
        <taxon>Pipidae</taxon>
        <taxon>Pipinae</taxon>
        <taxon>Hymenochirus</taxon>
    </lineage>
</organism>
<dbReference type="AlphaFoldDB" id="A0A8T2KG82"/>
<evidence type="ECO:0000313" key="2">
    <source>
        <dbReference type="EMBL" id="KAG8453641.1"/>
    </source>
</evidence>